<evidence type="ECO:0000256" key="1">
    <source>
        <dbReference type="ARBA" id="ARBA00004651"/>
    </source>
</evidence>
<dbReference type="OrthoDB" id="9786910at2"/>
<feature type="transmembrane region" description="Helical" evidence="9">
    <location>
        <begin position="30"/>
        <end position="54"/>
    </location>
</feature>
<dbReference type="GO" id="GO:0005886">
    <property type="term" value="C:plasma membrane"/>
    <property type="evidence" value="ECO:0007669"/>
    <property type="project" value="UniProtKB-SubCell"/>
</dbReference>
<dbReference type="GO" id="GO:0015920">
    <property type="term" value="P:lipopolysaccharide transport"/>
    <property type="evidence" value="ECO:0007669"/>
    <property type="project" value="TreeGrafter"/>
</dbReference>
<organism evidence="11 12">
    <name type="scientific">Hylemonella gracilis ATCC 19624</name>
    <dbReference type="NCBI Taxonomy" id="887062"/>
    <lineage>
        <taxon>Bacteria</taxon>
        <taxon>Pseudomonadati</taxon>
        <taxon>Pseudomonadota</taxon>
        <taxon>Betaproteobacteria</taxon>
        <taxon>Burkholderiales</taxon>
        <taxon>Comamonadaceae</taxon>
        <taxon>Hylemonella</taxon>
    </lineage>
</organism>
<keyword evidence="4 9" id="KW-1003">Cell membrane</keyword>
<evidence type="ECO:0000259" key="10">
    <source>
        <dbReference type="PROSITE" id="PS51012"/>
    </source>
</evidence>
<dbReference type="eggNOG" id="COG1682">
    <property type="taxonomic scope" value="Bacteria"/>
</dbReference>
<evidence type="ECO:0000313" key="11">
    <source>
        <dbReference type="EMBL" id="EGI77343.1"/>
    </source>
</evidence>
<gene>
    <name evidence="11" type="ORF">HGR_06891</name>
</gene>
<dbReference type="RefSeq" id="WP_006297413.1">
    <property type="nucleotide sequence ID" value="NZ_AEGR01000050.1"/>
</dbReference>
<name>F3KSE9_9BURK</name>
<dbReference type="InterPro" id="IPR013525">
    <property type="entry name" value="ABC2_TM"/>
</dbReference>
<keyword evidence="6 9" id="KW-1133">Transmembrane helix</keyword>
<dbReference type="GO" id="GO:0015774">
    <property type="term" value="P:polysaccharide transport"/>
    <property type="evidence" value="ECO:0007669"/>
    <property type="project" value="UniProtKB-KW"/>
</dbReference>
<dbReference type="Pfam" id="PF01061">
    <property type="entry name" value="ABC2_membrane"/>
    <property type="match status" value="1"/>
</dbReference>
<keyword evidence="7" id="KW-0762">Sugar transport</keyword>
<feature type="transmembrane region" description="Helical" evidence="9">
    <location>
        <begin position="108"/>
        <end position="135"/>
    </location>
</feature>
<feature type="transmembrane region" description="Helical" evidence="9">
    <location>
        <begin position="234"/>
        <end position="252"/>
    </location>
</feature>
<comment type="caution">
    <text evidence="11">The sequence shown here is derived from an EMBL/GenBank/DDBJ whole genome shotgun (WGS) entry which is preliminary data.</text>
</comment>
<accession>F3KSE9</accession>
<comment type="subcellular location">
    <subcellularLocation>
        <location evidence="9">Cell inner membrane</location>
        <topology evidence="9">Multi-pass membrane protein</topology>
    </subcellularLocation>
    <subcellularLocation>
        <location evidence="1">Cell membrane</location>
        <topology evidence="1">Multi-pass membrane protein</topology>
    </subcellularLocation>
</comment>
<dbReference type="InterPro" id="IPR047817">
    <property type="entry name" value="ABC2_TM_bact-type"/>
</dbReference>
<dbReference type="AlphaFoldDB" id="F3KSE9"/>
<dbReference type="PANTHER" id="PTHR30413:SF10">
    <property type="entry name" value="CAPSULE POLYSACCHARIDE EXPORT INNER-MEMBRANE PROTEIN CTRC"/>
    <property type="match status" value="1"/>
</dbReference>
<sequence length="263" mass="29770">MTLFRILWGYRGFILGSVQREFQLKYRHSVLGMSWVIINPLAMITVYTVIFANVMRAKLPGIENTFGYSIYLCAGLLTWGLFTEIASRGLITFIEHANMLKKVSFPRLALPVIVVLNASVNFAIVFGLFALFLLLTGNFPGWPSLALFPLLALLVVFAIGLGVTLGVLNVFFRDVGHLFGLMLTFWFWLTPIVYPLSILPAWAQPWLNLNPLTPVMAAFQCILVTGQWPHWPSLWWPAFAAFFFCVLGLQLYRKRAGEMTDEL</sequence>
<proteinExistence type="inferred from homology"/>
<feature type="domain" description="ABC transmembrane type-2" evidence="10">
    <location>
        <begin position="31"/>
        <end position="255"/>
    </location>
</feature>
<feature type="transmembrane region" description="Helical" evidence="9">
    <location>
        <begin position="147"/>
        <end position="171"/>
    </location>
</feature>
<dbReference type="Proteomes" id="UP000016368">
    <property type="component" value="Unassembled WGS sequence"/>
</dbReference>
<evidence type="ECO:0000256" key="4">
    <source>
        <dbReference type="ARBA" id="ARBA00022475"/>
    </source>
</evidence>
<keyword evidence="7" id="KW-0625">Polysaccharide transport</keyword>
<dbReference type="GO" id="GO:0140359">
    <property type="term" value="F:ABC-type transporter activity"/>
    <property type="evidence" value="ECO:0007669"/>
    <property type="project" value="InterPro"/>
</dbReference>
<feature type="transmembrane region" description="Helical" evidence="9">
    <location>
        <begin position="178"/>
        <end position="203"/>
    </location>
</feature>
<evidence type="ECO:0000256" key="8">
    <source>
        <dbReference type="ARBA" id="ARBA00023136"/>
    </source>
</evidence>
<evidence type="ECO:0000313" key="12">
    <source>
        <dbReference type="Proteomes" id="UP000016368"/>
    </source>
</evidence>
<dbReference type="PROSITE" id="PS51012">
    <property type="entry name" value="ABC_TM2"/>
    <property type="match status" value="1"/>
</dbReference>
<keyword evidence="12" id="KW-1185">Reference proteome</keyword>
<evidence type="ECO:0000256" key="9">
    <source>
        <dbReference type="RuleBase" id="RU361157"/>
    </source>
</evidence>
<evidence type="ECO:0000256" key="7">
    <source>
        <dbReference type="ARBA" id="ARBA00023047"/>
    </source>
</evidence>
<protein>
    <recommendedName>
        <fullName evidence="9">Transport permease protein</fullName>
    </recommendedName>
</protein>
<keyword evidence="3 9" id="KW-0813">Transport</keyword>
<keyword evidence="5 9" id="KW-0812">Transmembrane</keyword>
<dbReference type="PANTHER" id="PTHR30413">
    <property type="entry name" value="INNER MEMBRANE TRANSPORT PERMEASE"/>
    <property type="match status" value="1"/>
</dbReference>
<keyword evidence="8 9" id="KW-0472">Membrane</keyword>
<evidence type="ECO:0000256" key="5">
    <source>
        <dbReference type="ARBA" id="ARBA00022692"/>
    </source>
</evidence>
<reference evidence="11 12" key="1">
    <citation type="journal article" date="2011" name="EMBO J.">
        <title>Structural diversity of bacterial flagellar motors.</title>
        <authorList>
            <person name="Chen S."/>
            <person name="Beeby M."/>
            <person name="Murphy G.E."/>
            <person name="Leadbetter J.R."/>
            <person name="Hendrixson D.R."/>
            <person name="Briegel A."/>
            <person name="Li Z."/>
            <person name="Shi J."/>
            <person name="Tocheva E.I."/>
            <person name="Muller A."/>
            <person name="Dobro M.J."/>
            <person name="Jensen G.J."/>
        </authorList>
    </citation>
    <scope>NUCLEOTIDE SEQUENCE [LARGE SCALE GENOMIC DNA]</scope>
    <source>
        <strain evidence="11 12">ATCC 19624</strain>
    </source>
</reference>
<dbReference type="STRING" id="887062.HGR_06891"/>
<dbReference type="EMBL" id="AEGR01000050">
    <property type="protein sequence ID" value="EGI77343.1"/>
    <property type="molecule type" value="Genomic_DNA"/>
</dbReference>
<evidence type="ECO:0000256" key="6">
    <source>
        <dbReference type="ARBA" id="ARBA00022989"/>
    </source>
</evidence>
<evidence type="ECO:0000256" key="2">
    <source>
        <dbReference type="ARBA" id="ARBA00007783"/>
    </source>
</evidence>
<comment type="similarity">
    <text evidence="2 9">Belongs to the ABC-2 integral membrane protein family.</text>
</comment>
<evidence type="ECO:0000256" key="3">
    <source>
        <dbReference type="ARBA" id="ARBA00022448"/>
    </source>
</evidence>
<feature type="transmembrane region" description="Helical" evidence="9">
    <location>
        <begin position="66"/>
        <end position="87"/>
    </location>
</feature>